<dbReference type="InterPro" id="IPR001080">
    <property type="entry name" value="3Fe4S_ferredoxin"/>
</dbReference>
<dbReference type="GO" id="GO:0009055">
    <property type="term" value="F:electron transfer activity"/>
    <property type="evidence" value="ECO:0007669"/>
    <property type="project" value="UniProtKB-UniRule"/>
</dbReference>
<dbReference type="RefSeq" id="WP_015852718.1">
    <property type="nucleotide sequence ID" value="NC_012881.1"/>
</dbReference>
<accession>C6C031</accession>
<dbReference type="PRINTS" id="PR00352">
    <property type="entry name" value="3FE4SFRDOXIN"/>
</dbReference>
<proteinExistence type="predicted"/>
<dbReference type="Pfam" id="PF13370">
    <property type="entry name" value="Fer4_13"/>
    <property type="match status" value="1"/>
</dbReference>
<evidence type="ECO:0000313" key="9">
    <source>
        <dbReference type="EMBL" id="ACS80902.1"/>
    </source>
</evidence>
<evidence type="ECO:0000256" key="4">
    <source>
        <dbReference type="ARBA" id="ARBA00022982"/>
    </source>
</evidence>
<dbReference type="InterPro" id="IPR051269">
    <property type="entry name" value="Fe-S_cluster_ET"/>
</dbReference>
<evidence type="ECO:0000256" key="3">
    <source>
        <dbReference type="ARBA" id="ARBA00022723"/>
    </source>
</evidence>
<evidence type="ECO:0000256" key="1">
    <source>
        <dbReference type="ARBA" id="ARBA00003532"/>
    </source>
</evidence>
<comment type="function">
    <text evidence="1 7">Ferredoxins are iron-sulfur proteins that transfer electrons in a wide variety of metabolic reactions.</text>
</comment>
<keyword evidence="5 7" id="KW-0408">Iron</keyword>
<reference evidence="9 10" key="1">
    <citation type="submission" date="2009-06" db="EMBL/GenBank/DDBJ databases">
        <title>Complete sequence of Desulfovibrio salexigens DSM 2638.</title>
        <authorList>
            <consortium name="US DOE Joint Genome Institute"/>
            <person name="Lucas S."/>
            <person name="Copeland A."/>
            <person name="Lapidus A."/>
            <person name="Glavina del Rio T."/>
            <person name="Tice H."/>
            <person name="Bruce D."/>
            <person name="Goodwin L."/>
            <person name="Pitluck S."/>
            <person name="Munk A.C."/>
            <person name="Brettin T."/>
            <person name="Detter J.C."/>
            <person name="Han C."/>
            <person name="Tapia R."/>
            <person name="Larimer F."/>
            <person name="Land M."/>
            <person name="Hauser L."/>
            <person name="Kyrpides N."/>
            <person name="Anderson I."/>
            <person name="Wall J.D."/>
            <person name="Arkin A.P."/>
            <person name="Dehal P."/>
            <person name="Chivian D."/>
            <person name="Giles B."/>
            <person name="Hazen T.C."/>
        </authorList>
    </citation>
    <scope>NUCLEOTIDE SEQUENCE [LARGE SCALE GENOMIC DNA]</scope>
    <source>
        <strain evidence="10">ATCC 14822 / DSM 2638 / NCIMB 8403 / VKM B-1763</strain>
    </source>
</reference>
<evidence type="ECO:0000256" key="5">
    <source>
        <dbReference type="ARBA" id="ARBA00023004"/>
    </source>
</evidence>
<keyword evidence="2 7" id="KW-0813">Transport</keyword>
<dbReference type="SUPFAM" id="SSF54862">
    <property type="entry name" value="4Fe-4S ferredoxins"/>
    <property type="match status" value="1"/>
</dbReference>
<keyword evidence="6 7" id="KW-0411">Iron-sulfur</keyword>
<dbReference type="HOGENOM" id="CLU_139698_6_4_7"/>
<dbReference type="PROSITE" id="PS51379">
    <property type="entry name" value="4FE4S_FER_2"/>
    <property type="match status" value="1"/>
</dbReference>
<dbReference type="InterPro" id="IPR017896">
    <property type="entry name" value="4Fe4S_Fe-S-bd"/>
</dbReference>
<gene>
    <name evidence="9" type="ordered locus">Desal_2850</name>
</gene>
<dbReference type="Proteomes" id="UP000002601">
    <property type="component" value="Chromosome"/>
</dbReference>
<evidence type="ECO:0000256" key="2">
    <source>
        <dbReference type="ARBA" id="ARBA00022448"/>
    </source>
</evidence>
<keyword evidence="10" id="KW-1185">Reference proteome</keyword>
<dbReference type="Gene3D" id="3.30.70.20">
    <property type="match status" value="1"/>
</dbReference>
<dbReference type="PROSITE" id="PS00198">
    <property type="entry name" value="4FE4S_FER_1"/>
    <property type="match status" value="1"/>
</dbReference>
<keyword evidence="3 7" id="KW-0479">Metal-binding</keyword>
<dbReference type="OrthoDB" id="9803319at2"/>
<sequence length="63" mass="6684">MGRTVAIDIDACIGCEACVEECPDVFAMGPGDLAQVTNPDGADEECIESAMDMCPVNCIIWED</sequence>
<dbReference type="PANTHER" id="PTHR36923:SF3">
    <property type="entry name" value="FERREDOXIN"/>
    <property type="match status" value="1"/>
</dbReference>
<dbReference type="GO" id="GO:0051536">
    <property type="term" value="F:iron-sulfur cluster binding"/>
    <property type="evidence" value="ECO:0007669"/>
    <property type="project" value="UniProtKB-KW"/>
</dbReference>
<organism evidence="9 10">
    <name type="scientific">Maridesulfovibrio salexigens (strain ATCC 14822 / DSM 2638 / NCIMB 8403 / VKM B-1763)</name>
    <name type="common">Desulfovibrio salexigens</name>
    <dbReference type="NCBI Taxonomy" id="526222"/>
    <lineage>
        <taxon>Bacteria</taxon>
        <taxon>Pseudomonadati</taxon>
        <taxon>Thermodesulfobacteriota</taxon>
        <taxon>Desulfovibrionia</taxon>
        <taxon>Desulfovibrionales</taxon>
        <taxon>Desulfovibrionaceae</taxon>
        <taxon>Maridesulfovibrio</taxon>
    </lineage>
</organism>
<evidence type="ECO:0000256" key="7">
    <source>
        <dbReference type="RuleBase" id="RU368020"/>
    </source>
</evidence>
<dbReference type="PANTHER" id="PTHR36923">
    <property type="entry name" value="FERREDOXIN"/>
    <property type="match status" value="1"/>
</dbReference>
<dbReference type="InterPro" id="IPR017900">
    <property type="entry name" value="4Fe4S_Fe_S_CS"/>
</dbReference>
<dbReference type="KEGG" id="dsa:Desal_2850"/>
<protein>
    <recommendedName>
        <fullName evidence="7">Ferredoxin</fullName>
    </recommendedName>
</protein>
<dbReference type="eggNOG" id="COG1141">
    <property type="taxonomic scope" value="Bacteria"/>
</dbReference>
<dbReference type="AlphaFoldDB" id="C6C031"/>
<dbReference type="EMBL" id="CP001649">
    <property type="protein sequence ID" value="ACS80902.1"/>
    <property type="molecule type" value="Genomic_DNA"/>
</dbReference>
<name>C6C031_MARSD</name>
<evidence type="ECO:0000313" key="10">
    <source>
        <dbReference type="Proteomes" id="UP000002601"/>
    </source>
</evidence>
<evidence type="ECO:0000259" key="8">
    <source>
        <dbReference type="PROSITE" id="PS51379"/>
    </source>
</evidence>
<dbReference type="STRING" id="526222.Desal_2850"/>
<keyword evidence="4 7" id="KW-0249">Electron transport</keyword>
<feature type="domain" description="4Fe-4S ferredoxin-type" evidence="8">
    <location>
        <begin position="3"/>
        <end position="31"/>
    </location>
</feature>
<evidence type="ECO:0000256" key="6">
    <source>
        <dbReference type="ARBA" id="ARBA00023014"/>
    </source>
</evidence>
<dbReference type="GO" id="GO:0005506">
    <property type="term" value="F:iron ion binding"/>
    <property type="evidence" value="ECO:0007669"/>
    <property type="project" value="UniProtKB-UniRule"/>
</dbReference>